<feature type="domain" description="PNPLA" evidence="4">
    <location>
        <begin position="11"/>
        <end position="232"/>
    </location>
</feature>
<keyword evidence="1" id="KW-0378">Hydrolase</keyword>
<dbReference type="Pfam" id="PF01734">
    <property type="entry name" value="Patatin"/>
    <property type="match status" value="1"/>
</dbReference>
<dbReference type="STRING" id="500610.SAMN02799615_00573"/>
<evidence type="ECO:0000256" key="1">
    <source>
        <dbReference type="ARBA" id="ARBA00022801"/>
    </source>
</evidence>
<dbReference type="RefSeq" id="WP_026634570.1">
    <property type="nucleotide sequence ID" value="NZ_FONH01000001.1"/>
</dbReference>
<evidence type="ECO:0000313" key="6">
    <source>
        <dbReference type="Proteomes" id="UP000199477"/>
    </source>
</evidence>
<evidence type="ECO:0000256" key="3">
    <source>
        <dbReference type="ARBA" id="ARBA00023098"/>
    </source>
</evidence>
<evidence type="ECO:0000259" key="4">
    <source>
        <dbReference type="Pfam" id="PF01734"/>
    </source>
</evidence>
<dbReference type="InterPro" id="IPR050301">
    <property type="entry name" value="NTE"/>
</dbReference>
<gene>
    <name evidence="5" type="ORF">SAMN02799615_00573</name>
</gene>
<dbReference type="GO" id="GO:0016042">
    <property type="term" value="P:lipid catabolic process"/>
    <property type="evidence" value="ECO:0007669"/>
    <property type="project" value="UniProtKB-KW"/>
</dbReference>
<proteinExistence type="predicted"/>
<dbReference type="Gene3D" id="3.40.1090.10">
    <property type="entry name" value="Cytosolic phospholipase A2 catalytic domain"/>
    <property type="match status" value="2"/>
</dbReference>
<keyword evidence="2" id="KW-0442">Lipid degradation</keyword>
<dbReference type="InterPro" id="IPR016035">
    <property type="entry name" value="Acyl_Trfase/lysoPLipase"/>
</dbReference>
<sequence length="357" mass="39555">MIMPVDKPIALVLSGGGIRAMAFHVGVLRYLAELEALEHVTRISSVSGGSLIMGLVLKCNNYRWPTSKEYLGEVYGRLQSDLCRRSMQWGAARQLLRPTNWRFLLSRANLLAGALRREWGIAANLSDLPASPEWSINGTTAENGRRFRFKHSGFGDYQYGYVQSGDFPLANALAVSAAFPGGFGPLSLKTEQFAWMKRPWDAPAGSEERVSLNHRILHLYDGGVYDNLGLESVFDAGRGRSKYPDHFIVVSDAGKPLSDGLAPGQLNPFRFTRVLDIMSDQSHALRVRTFIHYVQGDSERGSLLSMDDKSSTLDGDARSTAVNFPTTLRKLTKNDFDQLTRHGYNVARLRLADGTPS</sequence>
<dbReference type="Proteomes" id="UP000199477">
    <property type="component" value="Unassembled WGS sequence"/>
</dbReference>
<accession>A0A1I1YDT6</accession>
<reference evidence="6" key="1">
    <citation type="submission" date="2016-10" db="EMBL/GenBank/DDBJ databases">
        <authorList>
            <person name="Varghese N."/>
            <person name="Submissions S."/>
        </authorList>
    </citation>
    <scope>NUCLEOTIDE SEQUENCE [LARGE SCALE GENOMIC DNA]</scope>
    <source>
        <strain evidence="6">UNC178MFTsu3.1</strain>
    </source>
</reference>
<name>A0A1I1YDT6_9GAMM</name>
<dbReference type="EMBL" id="FONH01000001">
    <property type="protein sequence ID" value="SFE17148.1"/>
    <property type="molecule type" value="Genomic_DNA"/>
</dbReference>
<dbReference type="PANTHER" id="PTHR14226">
    <property type="entry name" value="NEUROPATHY TARGET ESTERASE/SWISS CHEESE D.MELANOGASTER"/>
    <property type="match status" value="1"/>
</dbReference>
<dbReference type="GO" id="GO:0016787">
    <property type="term" value="F:hydrolase activity"/>
    <property type="evidence" value="ECO:0007669"/>
    <property type="project" value="UniProtKB-KW"/>
</dbReference>
<evidence type="ECO:0000313" key="5">
    <source>
        <dbReference type="EMBL" id="SFE17148.1"/>
    </source>
</evidence>
<keyword evidence="6" id="KW-1185">Reference proteome</keyword>
<protein>
    <submittedName>
        <fullName evidence="5">NTE family protein</fullName>
    </submittedName>
</protein>
<organism evidence="5 6">
    <name type="scientific">Dyella marensis</name>
    <dbReference type="NCBI Taxonomy" id="500610"/>
    <lineage>
        <taxon>Bacteria</taxon>
        <taxon>Pseudomonadati</taxon>
        <taxon>Pseudomonadota</taxon>
        <taxon>Gammaproteobacteria</taxon>
        <taxon>Lysobacterales</taxon>
        <taxon>Rhodanobacteraceae</taxon>
        <taxon>Dyella</taxon>
    </lineage>
</organism>
<dbReference type="InterPro" id="IPR002641">
    <property type="entry name" value="PNPLA_dom"/>
</dbReference>
<dbReference type="AlphaFoldDB" id="A0A1I1YDT6"/>
<dbReference type="PANTHER" id="PTHR14226:SF78">
    <property type="entry name" value="SLR0060 PROTEIN"/>
    <property type="match status" value="1"/>
</dbReference>
<dbReference type="SUPFAM" id="SSF52151">
    <property type="entry name" value="FabD/lysophospholipase-like"/>
    <property type="match status" value="1"/>
</dbReference>
<keyword evidence="3" id="KW-0443">Lipid metabolism</keyword>
<evidence type="ECO:0000256" key="2">
    <source>
        <dbReference type="ARBA" id="ARBA00022963"/>
    </source>
</evidence>